<sequence length="64" mass="7171">MDKKLNNTLTGFENERLNSVSATNSEYTAAWSNVDEINRATNLSITSEYSVEKAKNWVDNGSQL</sequence>
<gene>
    <name evidence="1" type="ORF">JYB65_03955</name>
</gene>
<dbReference type="InterPro" id="IPR024209">
    <property type="entry name" value="CDIF630_02480-like"/>
</dbReference>
<dbReference type="AlphaFoldDB" id="A0A939D7H5"/>
<dbReference type="RefSeq" id="WP_206581306.1">
    <property type="nucleotide sequence ID" value="NZ_JAFJZZ010000001.1"/>
</dbReference>
<keyword evidence="2" id="KW-1185">Reference proteome</keyword>
<reference evidence="1" key="1">
    <citation type="submission" date="2021-02" db="EMBL/GenBank/DDBJ databases">
        <title>Abyssanaerobacter marinus gen.nov., sp., nov, anaerobic bacterium isolated from the Onnuri vent field of Indian Ocean and suggestion of Mogibacteriaceae fam. nov., and proposal of reclassification of ambiguous this family's genus member.</title>
        <authorList>
            <person name="Kim Y.J."/>
            <person name="Yang J.-A."/>
        </authorList>
    </citation>
    <scope>NUCLEOTIDE SEQUENCE</scope>
    <source>
        <strain evidence="1">DSM 2634</strain>
    </source>
</reference>
<evidence type="ECO:0000313" key="1">
    <source>
        <dbReference type="EMBL" id="MBN7772506.1"/>
    </source>
</evidence>
<dbReference type="Proteomes" id="UP000664545">
    <property type="component" value="Unassembled WGS sequence"/>
</dbReference>
<proteinExistence type="predicted"/>
<evidence type="ECO:0000313" key="2">
    <source>
        <dbReference type="Proteomes" id="UP000664545"/>
    </source>
</evidence>
<protein>
    <submittedName>
        <fullName evidence="1">DUF3787 domain-containing protein</fullName>
    </submittedName>
</protein>
<organism evidence="1 2">
    <name type="scientific">Clostridium aminobutyricum</name>
    <dbReference type="NCBI Taxonomy" id="33953"/>
    <lineage>
        <taxon>Bacteria</taxon>
        <taxon>Bacillati</taxon>
        <taxon>Bacillota</taxon>
        <taxon>Clostridia</taxon>
        <taxon>Eubacteriales</taxon>
        <taxon>Clostridiaceae</taxon>
        <taxon>Clostridium</taxon>
    </lineage>
</organism>
<accession>A0A939D7H5</accession>
<comment type="caution">
    <text evidence="1">The sequence shown here is derived from an EMBL/GenBank/DDBJ whole genome shotgun (WGS) entry which is preliminary data.</text>
</comment>
<dbReference type="Pfam" id="PF12655">
    <property type="entry name" value="CDIF630_02480-like"/>
    <property type="match status" value="1"/>
</dbReference>
<dbReference type="EMBL" id="JAFJZZ010000001">
    <property type="protein sequence ID" value="MBN7772506.1"/>
    <property type="molecule type" value="Genomic_DNA"/>
</dbReference>
<name>A0A939D7H5_CLOAM</name>